<dbReference type="GO" id="GO:0000398">
    <property type="term" value="P:mRNA splicing, via spliceosome"/>
    <property type="evidence" value="ECO:0007669"/>
    <property type="project" value="TreeGrafter"/>
</dbReference>
<protein>
    <submittedName>
        <fullName evidence="8">U1 small nuclear ribonucleoprotein 70 kDa</fullName>
    </submittedName>
</protein>
<feature type="compositionally biased region" description="Gly residues" evidence="6">
    <location>
        <begin position="248"/>
        <end position="263"/>
    </location>
</feature>
<evidence type="ECO:0000313" key="8">
    <source>
        <dbReference type="EMBL" id="EAW13200.1"/>
    </source>
</evidence>
<dbReference type="FunFam" id="3.30.70.330:FF:000298">
    <property type="entry name" value="U1 small nuclear ribonucleoprotein 70 kDa"/>
    <property type="match status" value="1"/>
</dbReference>
<dbReference type="GO" id="GO:0071011">
    <property type="term" value="C:precatalytic spliceosome"/>
    <property type="evidence" value="ECO:0007669"/>
    <property type="project" value="TreeGrafter"/>
</dbReference>
<dbReference type="SMART" id="SM00360">
    <property type="entry name" value="RRM"/>
    <property type="match status" value="1"/>
</dbReference>
<dbReference type="STRING" id="344612.A1CBT2"/>
<dbReference type="Pfam" id="PF12220">
    <property type="entry name" value="U1snRNP70_N"/>
    <property type="match status" value="1"/>
</dbReference>
<comment type="subcellular location">
    <subcellularLocation>
        <location evidence="1">Nucleus</location>
    </subcellularLocation>
</comment>
<dbReference type="PANTHER" id="PTHR13952">
    <property type="entry name" value="U1 SMALL NUCLEAR RIBONUCLEOPROTEIN 70 KD"/>
    <property type="match status" value="1"/>
</dbReference>
<feature type="compositionally biased region" description="Basic and acidic residues" evidence="6">
    <location>
        <begin position="306"/>
        <end position="377"/>
    </location>
</feature>
<dbReference type="InterPro" id="IPR051183">
    <property type="entry name" value="U1_U11-U12_snRNP_70-35kDa"/>
</dbReference>
<dbReference type="EMBL" id="DS027049">
    <property type="protein sequence ID" value="EAW13200.1"/>
    <property type="molecule type" value="Genomic_DNA"/>
</dbReference>
<evidence type="ECO:0000256" key="1">
    <source>
        <dbReference type="ARBA" id="ARBA00004123"/>
    </source>
</evidence>
<dbReference type="Pfam" id="PF00076">
    <property type="entry name" value="RRM_1"/>
    <property type="match status" value="1"/>
</dbReference>
<dbReference type="VEuPathDB" id="FungiDB:ACLA_016460"/>
<dbReference type="AlphaFoldDB" id="A1CBT2"/>
<dbReference type="GO" id="GO:0003729">
    <property type="term" value="F:mRNA binding"/>
    <property type="evidence" value="ECO:0007669"/>
    <property type="project" value="TreeGrafter"/>
</dbReference>
<dbReference type="PROSITE" id="PS50102">
    <property type="entry name" value="RRM"/>
    <property type="match status" value="1"/>
</dbReference>
<feature type="compositionally biased region" description="Gly residues" evidence="6">
    <location>
        <begin position="219"/>
        <end position="240"/>
    </location>
</feature>
<reference evidence="8 9" key="1">
    <citation type="journal article" date="2008" name="PLoS Genet.">
        <title>Genomic islands in the pathogenic filamentous fungus Aspergillus fumigatus.</title>
        <authorList>
            <person name="Fedorova N.D."/>
            <person name="Khaldi N."/>
            <person name="Joardar V.S."/>
            <person name="Maiti R."/>
            <person name="Amedeo P."/>
            <person name="Anderson M.J."/>
            <person name="Crabtree J."/>
            <person name="Silva J.C."/>
            <person name="Badger J.H."/>
            <person name="Albarraq A."/>
            <person name="Angiuoli S."/>
            <person name="Bussey H."/>
            <person name="Bowyer P."/>
            <person name="Cotty P.J."/>
            <person name="Dyer P.S."/>
            <person name="Egan A."/>
            <person name="Galens K."/>
            <person name="Fraser-Liggett C.M."/>
            <person name="Haas B.J."/>
            <person name="Inman J.M."/>
            <person name="Kent R."/>
            <person name="Lemieux S."/>
            <person name="Malavazi I."/>
            <person name="Orvis J."/>
            <person name="Roemer T."/>
            <person name="Ronning C.M."/>
            <person name="Sundaram J.P."/>
            <person name="Sutton G."/>
            <person name="Turner G."/>
            <person name="Venter J.C."/>
            <person name="White O.R."/>
            <person name="Whitty B.R."/>
            <person name="Youngman P."/>
            <person name="Wolfe K.H."/>
            <person name="Goldman G.H."/>
            <person name="Wortman J.R."/>
            <person name="Jiang B."/>
            <person name="Denning D.W."/>
            <person name="Nierman W.C."/>
        </authorList>
    </citation>
    <scope>NUCLEOTIDE SEQUENCE [LARGE SCALE GENOMIC DNA]</scope>
    <source>
        <strain evidence="9">ATCC 1007 / CBS 513.65 / DSM 816 / NCTC 3887 / NRRL 1</strain>
    </source>
</reference>
<dbReference type="KEGG" id="act:ACLA_016460"/>
<dbReference type="Gene3D" id="3.30.70.330">
    <property type="match status" value="1"/>
</dbReference>
<evidence type="ECO:0000256" key="6">
    <source>
        <dbReference type="SAM" id="MobiDB-lite"/>
    </source>
</evidence>
<dbReference type="GO" id="GO:0005685">
    <property type="term" value="C:U1 snRNP"/>
    <property type="evidence" value="ECO:0007669"/>
    <property type="project" value="TreeGrafter"/>
</dbReference>
<evidence type="ECO:0000256" key="2">
    <source>
        <dbReference type="ARBA" id="ARBA00022884"/>
    </source>
</evidence>
<evidence type="ECO:0000313" key="9">
    <source>
        <dbReference type="Proteomes" id="UP000006701"/>
    </source>
</evidence>
<dbReference type="GeneID" id="4706674"/>
<dbReference type="CDD" id="cd12236">
    <property type="entry name" value="RRM_snRNP70"/>
    <property type="match status" value="1"/>
</dbReference>
<dbReference type="PANTHER" id="PTHR13952:SF5">
    <property type="entry name" value="U1 SMALL NUCLEAR RIBONUCLEOPROTEIN 70 KDA"/>
    <property type="match status" value="1"/>
</dbReference>
<gene>
    <name evidence="8" type="ORF">ACLA_016460</name>
</gene>
<keyword evidence="4 8" id="KW-0687">Ribonucleoprotein</keyword>
<name>A1CBT2_ASPCL</name>
<feature type="domain" description="RRM" evidence="7">
    <location>
        <begin position="102"/>
        <end position="181"/>
    </location>
</feature>
<dbReference type="InterPro" id="IPR000504">
    <property type="entry name" value="RRM_dom"/>
</dbReference>
<dbReference type="OMA" id="GRTTKGW"/>
<dbReference type="HOGENOM" id="CLU_045151_0_1_1"/>
<dbReference type="InterPro" id="IPR012677">
    <property type="entry name" value="Nucleotide-bd_a/b_plait_sf"/>
</dbReference>
<dbReference type="InterPro" id="IPR022023">
    <property type="entry name" value="U1snRNP70_N"/>
</dbReference>
<accession>A1CBT2</accession>
<dbReference type="InterPro" id="IPR035979">
    <property type="entry name" value="RBD_domain_sf"/>
</dbReference>
<feature type="compositionally biased region" description="Gly residues" evidence="6">
    <location>
        <begin position="272"/>
        <end position="289"/>
    </location>
</feature>
<dbReference type="Proteomes" id="UP000006701">
    <property type="component" value="Unassembled WGS sequence"/>
</dbReference>
<dbReference type="GO" id="GO:0030619">
    <property type="term" value="F:U1 snRNA binding"/>
    <property type="evidence" value="ECO:0007669"/>
    <property type="project" value="InterPro"/>
</dbReference>
<sequence>MTDKLPPPLLALFQPRPPLRYVHPIDRAPEDVKKSTIGGIAQYLGEVKNYEEEIPYNATESWLQRKWRQKLEQKEKLGKQLTESLQVYDPSNDSQARGDPFRTLFVARLSYDVKEADLEREFGRFGPIERVHTVTPKGSKKPHRGYAFIVYEREKDMKAAYKETDGIRIKDRRVLVDVERGRTVKGWKPRRFGGGLGGRGYTKALPSRPTGPGSFGAPSGPGGFGGGFRGGFGGRGFRGGYRGDRFGPRGGVGYQGGRNGFGGQPPPNAPSGPGGGRNGGFGGGYAGGGKYERDARGPGATGSNREPIRPREGYSERDRRDHDRDREGDRHRDRDRDRYRDRDRERDRDRYGGREDYGRKRHHEDDSYEDPRAKRRY</sequence>
<organism evidence="8 9">
    <name type="scientific">Aspergillus clavatus (strain ATCC 1007 / CBS 513.65 / DSM 816 / NCTC 3887 / NRRL 1 / QM 1276 / 107)</name>
    <dbReference type="NCBI Taxonomy" id="344612"/>
    <lineage>
        <taxon>Eukaryota</taxon>
        <taxon>Fungi</taxon>
        <taxon>Dikarya</taxon>
        <taxon>Ascomycota</taxon>
        <taxon>Pezizomycotina</taxon>
        <taxon>Eurotiomycetes</taxon>
        <taxon>Eurotiomycetidae</taxon>
        <taxon>Eurotiales</taxon>
        <taxon>Aspergillaceae</taxon>
        <taxon>Aspergillus</taxon>
        <taxon>Aspergillus subgen. Fumigati</taxon>
    </lineage>
</organism>
<dbReference type="InterPro" id="IPR034143">
    <property type="entry name" value="snRNP70_RRM"/>
</dbReference>
<keyword evidence="9" id="KW-1185">Reference proteome</keyword>
<evidence type="ECO:0000259" key="7">
    <source>
        <dbReference type="PROSITE" id="PS50102"/>
    </source>
</evidence>
<evidence type="ECO:0000256" key="4">
    <source>
        <dbReference type="ARBA" id="ARBA00023274"/>
    </source>
</evidence>
<dbReference type="OrthoDB" id="4207594at2759"/>
<proteinExistence type="predicted"/>
<dbReference type="SUPFAM" id="SSF54928">
    <property type="entry name" value="RNA-binding domain, RBD"/>
    <property type="match status" value="1"/>
</dbReference>
<dbReference type="GO" id="GO:0071004">
    <property type="term" value="C:U2-type prespliceosome"/>
    <property type="evidence" value="ECO:0007669"/>
    <property type="project" value="TreeGrafter"/>
</dbReference>
<keyword evidence="3" id="KW-0539">Nucleus</keyword>
<feature type="region of interest" description="Disordered" evidence="6">
    <location>
        <begin position="189"/>
        <end position="377"/>
    </location>
</feature>
<keyword evidence="2 5" id="KW-0694">RNA-binding</keyword>
<evidence type="ECO:0000256" key="5">
    <source>
        <dbReference type="PROSITE-ProRule" id="PRU00176"/>
    </source>
</evidence>
<dbReference type="eggNOG" id="KOG0113">
    <property type="taxonomic scope" value="Eukaryota"/>
</dbReference>
<dbReference type="RefSeq" id="XP_001274626.1">
    <property type="nucleotide sequence ID" value="XM_001274625.1"/>
</dbReference>
<evidence type="ECO:0000256" key="3">
    <source>
        <dbReference type="ARBA" id="ARBA00023242"/>
    </source>
</evidence>